<dbReference type="STRING" id="1227549.SAMN05444007_1101"/>
<keyword evidence="2" id="KW-1185">Reference proteome</keyword>
<accession>A0A1H7DBP2</accession>
<proteinExistence type="predicted"/>
<reference evidence="1 2" key="1">
    <citation type="submission" date="2016-10" db="EMBL/GenBank/DDBJ databases">
        <authorList>
            <person name="de Groot N.N."/>
        </authorList>
    </citation>
    <scope>NUCLEOTIDE SEQUENCE [LARGE SCALE GENOMIC DNA]</scope>
    <source>
        <strain evidence="1 2">DSM 29340</strain>
    </source>
</reference>
<keyword evidence="1" id="KW-0808">Transferase</keyword>
<evidence type="ECO:0000313" key="1">
    <source>
        <dbReference type="EMBL" id="SEJ97002.1"/>
    </source>
</evidence>
<evidence type="ECO:0000313" key="2">
    <source>
        <dbReference type="Proteomes" id="UP000199379"/>
    </source>
</evidence>
<feature type="non-terminal residue" evidence="1">
    <location>
        <position position="642"/>
    </location>
</feature>
<dbReference type="Pfam" id="PF05045">
    <property type="entry name" value="RgpF"/>
    <property type="match status" value="1"/>
</dbReference>
<protein>
    <submittedName>
        <fullName evidence="1">Rhamnosyltransferase</fullName>
    </submittedName>
</protein>
<dbReference type="Proteomes" id="UP000199379">
    <property type="component" value="Unassembled WGS sequence"/>
</dbReference>
<dbReference type="AlphaFoldDB" id="A0A1H7DBP2"/>
<name>A0A1H7DBP2_9RHOB</name>
<dbReference type="EMBL" id="FNYD01000010">
    <property type="protein sequence ID" value="SEJ97002.1"/>
    <property type="molecule type" value="Genomic_DNA"/>
</dbReference>
<dbReference type="OrthoDB" id="7210452at2"/>
<dbReference type="GO" id="GO:0016740">
    <property type="term" value="F:transferase activity"/>
    <property type="evidence" value="ECO:0007669"/>
    <property type="project" value="UniProtKB-KW"/>
</dbReference>
<dbReference type="InterPro" id="IPR007739">
    <property type="entry name" value="RgpF"/>
</dbReference>
<organism evidence="1 2">
    <name type="scientific">Cribrihabitans marinus</name>
    <dbReference type="NCBI Taxonomy" id="1227549"/>
    <lineage>
        <taxon>Bacteria</taxon>
        <taxon>Pseudomonadati</taxon>
        <taxon>Pseudomonadota</taxon>
        <taxon>Alphaproteobacteria</taxon>
        <taxon>Rhodobacterales</taxon>
        <taxon>Paracoccaceae</taxon>
        <taxon>Cribrihabitans</taxon>
    </lineage>
</organism>
<gene>
    <name evidence="1" type="ORF">SAMN05444007_1101</name>
</gene>
<sequence>MNCTAIYVLPRGRIGTAPADHALAELRASCDRLVVVTSHQDVNGTLDRFLPDDVLIEPRAETSYLAGLRAGLLAETSGSTDPRVPIIATGGHVIAPIGPVAPILEQMEETQTGLFSPYWHNTQIDVRMKNEGLPSRVPYLDFAIFSATLQAADGFRDFWHKVKGSDDWTDFRLGLGPFARFLETQGHSVLFPLALDQLQTNDPRLYEVHRLVAQGCPCLPLEVLSLDPLLHDINAIALRPALDLLRKRHPAAYQTAVRHTVLTIPMREFNAIADQFEVLPTTAPPSEKNEWKFGTVAVFIHAYYPSMITELTELAKNIPAPHHLFVTTASEDDRQNIERYLTEAGYPIDAVEVRVVEQNRGRDMASLFITFRDVILSDKYEVALRLHSKRTPQVSPRVSEEFKTHLFENLVASRGYVSNLLDKMEAEPDLGLLIPPIIHIGFGTLGHSWYNNYAPARRLANELKLNVPLDKATPVAPIGTMYWFRTKALRQMFERPWEWEEYNKEPHHVDGGLAHVQERLIGYCVQAAGYRVLSVMTPRSAARNYAKLEYKMQRLMSHLSTGNVVDQDRTLSQSRETWRGKLFHVCYETYGGIIRRWPASRRWLRPVVRPVVSASPIPSCRSEAVCASPAVEIRQRTGRQNG</sequence>
<dbReference type="RefSeq" id="WP_092369359.1">
    <property type="nucleotide sequence ID" value="NZ_FNYD01000010.1"/>
</dbReference>